<dbReference type="NCBIfam" id="TIGR00213">
    <property type="entry name" value="GmhB_yaeD"/>
    <property type="match status" value="1"/>
</dbReference>
<comment type="subcellular location">
    <subcellularLocation>
        <location evidence="2">Cytoplasm</location>
    </subcellularLocation>
</comment>
<keyword evidence="5" id="KW-0963">Cytoplasm</keyword>
<dbReference type="InterPro" id="IPR006549">
    <property type="entry name" value="HAD-SF_hydro_IIIA"/>
</dbReference>
<proteinExistence type="inferred from homology"/>
<dbReference type="InterPro" id="IPR004446">
    <property type="entry name" value="Heptose_bisP_phosphatase"/>
</dbReference>
<evidence type="ECO:0000256" key="14">
    <source>
        <dbReference type="ARBA" id="ARBA00066615"/>
    </source>
</evidence>
<dbReference type="SUPFAM" id="SSF56784">
    <property type="entry name" value="HAD-like"/>
    <property type="match status" value="1"/>
</dbReference>
<evidence type="ECO:0000256" key="5">
    <source>
        <dbReference type="ARBA" id="ARBA00022490"/>
    </source>
</evidence>
<dbReference type="CDD" id="cd07503">
    <property type="entry name" value="HAD_HisB-N"/>
    <property type="match status" value="1"/>
</dbReference>
<gene>
    <name evidence="16" type="primary">gmhB_1</name>
    <name evidence="16" type="ORF">AMURIS_00860</name>
</gene>
<comment type="function">
    <text evidence="12">Converts the D-glycero-alpha-D-manno-heptose 1,7-bisphosphate intermediate into D-glycero-alpha-D-manno-heptose 1-phosphate by removing the phosphate group at the C-7 position.</text>
</comment>
<dbReference type="PANTHER" id="PTHR42891:SF1">
    <property type="entry name" value="D-GLYCERO-BETA-D-MANNO-HEPTOSE-1,7-BISPHOSPHATE 7-PHOSPHATASE"/>
    <property type="match status" value="1"/>
</dbReference>
<dbReference type="NCBIfam" id="TIGR01662">
    <property type="entry name" value="HAD-SF-IIIA"/>
    <property type="match status" value="1"/>
</dbReference>
<keyword evidence="17" id="KW-1185">Reference proteome</keyword>
<evidence type="ECO:0000256" key="9">
    <source>
        <dbReference type="ARBA" id="ARBA00023277"/>
    </source>
</evidence>
<evidence type="ECO:0000256" key="10">
    <source>
        <dbReference type="ARBA" id="ARBA00031828"/>
    </source>
</evidence>
<keyword evidence="8" id="KW-0862">Zinc</keyword>
<evidence type="ECO:0000256" key="1">
    <source>
        <dbReference type="ARBA" id="ARBA00001946"/>
    </source>
</evidence>
<evidence type="ECO:0000256" key="12">
    <source>
        <dbReference type="ARBA" id="ARBA00058363"/>
    </source>
</evidence>
<evidence type="ECO:0000256" key="4">
    <source>
        <dbReference type="ARBA" id="ARBA00011245"/>
    </source>
</evidence>
<evidence type="ECO:0000256" key="11">
    <source>
        <dbReference type="ARBA" id="ARBA00051130"/>
    </source>
</evidence>
<dbReference type="GO" id="GO:0005737">
    <property type="term" value="C:cytoplasm"/>
    <property type="evidence" value="ECO:0007669"/>
    <property type="project" value="UniProtKB-SubCell"/>
</dbReference>
<keyword evidence="6" id="KW-0479">Metal-binding</keyword>
<dbReference type="EC" id="3.1.3.83" evidence="14"/>
<evidence type="ECO:0000256" key="3">
    <source>
        <dbReference type="ARBA" id="ARBA00005628"/>
    </source>
</evidence>
<dbReference type="InterPro" id="IPR036412">
    <property type="entry name" value="HAD-like_sf"/>
</dbReference>
<dbReference type="InterPro" id="IPR013954">
    <property type="entry name" value="PNK3P"/>
</dbReference>
<dbReference type="PANTHER" id="PTHR42891">
    <property type="entry name" value="D-GLYCERO-BETA-D-MANNO-HEPTOSE-1,7-BISPHOSPHATE 7-PHOSPHATASE"/>
    <property type="match status" value="1"/>
</dbReference>
<dbReference type="Pfam" id="PF08645">
    <property type="entry name" value="PNK3P"/>
    <property type="match status" value="1"/>
</dbReference>
<keyword evidence="9" id="KW-0119">Carbohydrate metabolism</keyword>
<protein>
    <recommendedName>
        <fullName evidence="15">D-glycero-alpha-D-manno-heptose-1,7-bisphosphate 7-phosphatase</fullName>
        <ecNumber evidence="14">3.1.3.83</ecNumber>
    </recommendedName>
    <alternativeName>
        <fullName evidence="10">D,D-heptose 1,7-bisphosphate phosphatase</fullName>
    </alternativeName>
</protein>
<dbReference type="FunFam" id="3.40.50.1000:FF:000037">
    <property type="entry name" value="D,D-heptose 1,7-bisphosphate phosphatase"/>
    <property type="match status" value="1"/>
</dbReference>
<dbReference type="GO" id="GO:0005975">
    <property type="term" value="P:carbohydrate metabolic process"/>
    <property type="evidence" value="ECO:0007669"/>
    <property type="project" value="InterPro"/>
</dbReference>
<evidence type="ECO:0000256" key="15">
    <source>
        <dbReference type="ARBA" id="ARBA00067812"/>
    </source>
</evidence>
<dbReference type="Proteomes" id="UP000236311">
    <property type="component" value="Unassembled WGS sequence"/>
</dbReference>
<reference evidence="16 17" key="1">
    <citation type="submission" date="2018-01" db="EMBL/GenBank/DDBJ databases">
        <authorList>
            <person name="Gaut B.S."/>
            <person name="Morton B.R."/>
            <person name="Clegg M.T."/>
            <person name="Duvall M.R."/>
        </authorList>
    </citation>
    <scope>NUCLEOTIDE SEQUENCE [LARGE SCALE GENOMIC DNA]</scope>
    <source>
        <strain evidence="16">GP69</strain>
    </source>
</reference>
<dbReference type="InterPro" id="IPR006543">
    <property type="entry name" value="Histidinol-phos"/>
</dbReference>
<evidence type="ECO:0000256" key="13">
    <source>
        <dbReference type="ARBA" id="ARBA00060656"/>
    </source>
</evidence>
<evidence type="ECO:0000256" key="8">
    <source>
        <dbReference type="ARBA" id="ARBA00022833"/>
    </source>
</evidence>
<comment type="catalytic activity">
    <reaction evidence="11">
        <text>D-glycero-alpha-D-manno-heptose 1,7-bisphosphate + H2O = D-glycero-alpha-D-manno-heptose 1-phosphate + phosphate</text>
        <dbReference type="Rhea" id="RHEA:28522"/>
        <dbReference type="ChEBI" id="CHEBI:15377"/>
        <dbReference type="ChEBI" id="CHEBI:43474"/>
        <dbReference type="ChEBI" id="CHEBI:60207"/>
        <dbReference type="ChEBI" id="CHEBI:61574"/>
        <dbReference type="EC" id="3.1.3.83"/>
    </reaction>
</comment>
<keyword evidence="7 16" id="KW-0378">Hydrolase</keyword>
<dbReference type="Gene3D" id="3.40.50.1000">
    <property type="entry name" value="HAD superfamily/HAD-like"/>
    <property type="match status" value="1"/>
</dbReference>
<evidence type="ECO:0000256" key="2">
    <source>
        <dbReference type="ARBA" id="ARBA00004496"/>
    </source>
</evidence>
<dbReference type="AlphaFoldDB" id="A0A2K4ZCH1"/>
<comment type="cofactor">
    <cofactor evidence="1">
        <name>Mg(2+)</name>
        <dbReference type="ChEBI" id="CHEBI:18420"/>
    </cofactor>
</comment>
<evidence type="ECO:0000313" key="17">
    <source>
        <dbReference type="Proteomes" id="UP000236311"/>
    </source>
</evidence>
<dbReference type="EMBL" id="OFSM01000004">
    <property type="protein sequence ID" value="SOY28153.1"/>
    <property type="molecule type" value="Genomic_DNA"/>
</dbReference>
<comment type="subunit">
    <text evidence="4">Monomer.</text>
</comment>
<comment type="similarity">
    <text evidence="3">Belongs to the GmhB family.</text>
</comment>
<dbReference type="InterPro" id="IPR023214">
    <property type="entry name" value="HAD_sf"/>
</dbReference>
<evidence type="ECO:0000313" key="16">
    <source>
        <dbReference type="EMBL" id="SOY28153.1"/>
    </source>
</evidence>
<organism evidence="16 17">
    <name type="scientific">Acetatifactor muris</name>
    <dbReference type="NCBI Taxonomy" id="879566"/>
    <lineage>
        <taxon>Bacteria</taxon>
        <taxon>Bacillati</taxon>
        <taxon>Bacillota</taxon>
        <taxon>Clostridia</taxon>
        <taxon>Lachnospirales</taxon>
        <taxon>Lachnospiraceae</taxon>
        <taxon>Acetatifactor</taxon>
    </lineage>
</organism>
<accession>A0A2K4ZCH1</accession>
<name>A0A2K4ZCH1_9FIRM</name>
<evidence type="ECO:0000256" key="7">
    <source>
        <dbReference type="ARBA" id="ARBA00022801"/>
    </source>
</evidence>
<comment type="pathway">
    <text evidence="13">Nucleotide-sugar biosynthesis; GDP-D-glycero-alpha-D-manno-heptose biosynthesis; GDP-D-glycero-alpha-D-manno-heptose from D-glycero-alpha-D-manno-heptose 7-phosphate: step 2/3.</text>
</comment>
<dbReference type="NCBIfam" id="TIGR01656">
    <property type="entry name" value="Histidinol-ppas"/>
    <property type="match status" value="1"/>
</dbReference>
<evidence type="ECO:0000256" key="6">
    <source>
        <dbReference type="ARBA" id="ARBA00022723"/>
    </source>
</evidence>
<sequence>MAFWEYRQVIVENMEKAVFLDRDGTINVERNYLYRQEDFAFLPGVLEGLRLLQKDGFRLIIVTNQSGIGRGYYSEADFLKLTDWMVEVLASQDITISRVYYCPHLPDAENIRYRKACNCRKPALGMFRQAVTDFNINLHASYAVGDRMRDCSICLETDCKGYLIGQSEEQDIVERVKAGEYKRIAYKENLYECALDICMNTLQIPGGERK</sequence>
<dbReference type="GO" id="GO:0046872">
    <property type="term" value="F:metal ion binding"/>
    <property type="evidence" value="ECO:0007669"/>
    <property type="project" value="UniProtKB-KW"/>
</dbReference>
<dbReference type="GO" id="GO:0016791">
    <property type="term" value="F:phosphatase activity"/>
    <property type="evidence" value="ECO:0007669"/>
    <property type="project" value="InterPro"/>
</dbReference>